<dbReference type="Pfam" id="PF14787">
    <property type="entry name" value="zf-CCHC_5"/>
    <property type="match status" value="1"/>
</dbReference>
<proteinExistence type="predicted"/>
<dbReference type="PROSITE" id="PS50158">
    <property type="entry name" value="ZF_CCHC"/>
    <property type="match status" value="2"/>
</dbReference>
<protein>
    <recommendedName>
        <fullName evidence="2">CCHC-type domain-containing protein</fullName>
    </recommendedName>
</protein>
<evidence type="ECO:0000259" key="2">
    <source>
        <dbReference type="PROSITE" id="PS50158"/>
    </source>
</evidence>
<dbReference type="SUPFAM" id="SSF57756">
    <property type="entry name" value="Retrovirus zinc finger-like domains"/>
    <property type="match status" value="1"/>
</dbReference>
<dbReference type="PANTHER" id="PTHR40389:SF3">
    <property type="entry name" value="IGE-BINDING PROTEIN"/>
    <property type="match status" value="1"/>
</dbReference>
<keyword evidence="4" id="KW-1185">Reference proteome</keyword>
<feature type="domain" description="CCHC-type" evidence="2">
    <location>
        <begin position="10"/>
        <end position="25"/>
    </location>
</feature>
<keyword evidence="1" id="KW-0863">Zinc-finger</keyword>
<dbReference type="GO" id="GO:0003676">
    <property type="term" value="F:nucleic acid binding"/>
    <property type="evidence" value="ECO:0007669"/>
    <property type="project" value="InterPro"/>
</dbReference>
<evidence type="ECO:0000313" key="3">
    <source>
        <dbReference type="Ensembl" id="ENSCPBP00000004941.1"/>
    </source>
</evidence>
<name>A0A8C3H798_CHRPI</name>
<keyword evidence="1" id="KW-0479">Metal-binding</keyword>
<dbReference type="Gene3D" id="4.10.60.10">
    <property type="entry name" value="Zinc finger, CCHC-type"/>
    <property type="match status" value="1"/>
</dbReference>
<feature type="domain" description="CCHC-type" evidence="2">
    <location>
        <begin position="47"/>
        <end position="62"/>
    </location>
</feature>
<evidence type="ECO:0000256" key="1">
    <source>
        <dbReference type="PROSITE-ProRule" id="PRU00047"/>
    </source>
</evidence>
<dbReference type="Proteomes" id="UP000694380">
    <property type="component" value="Unplaced"/>
</dbReference>
<dbReference type="OMA" id="KSYFRCG"/>
<dbReference type="Pfam" id="PF00098">
    <property type="entry name" value="zf-CCHC"/>
    <property type="match status" value="1"/>
</dbReference>
<sequence length="71" mass="7988">MSPPRPSGTCFACGQVGHFKRNCPKRDKKKGMDSVQEHKHVPFPGICNRCSKFGHRASECRSRFKKDGTPL</sequence>
<organism evidence="3 4">
    <name type="scientific">Chrysemys picta bellii</name>
    <name type="common">Western painted turtle</name>
    <name type="synonym">Emys bellii</name>
    <dbReference type="NCBI Taxonomy" id="8478"/>
    <lineage>
        <taxon>Eukaryota</taxon>
        <taxon>Metazoa</taxon>
        <taxon>Chordata</taxon>
        <taxon>Craniata</taxon>
        <taxon>Vertebrata</taxon>
        <taxon>Euteleostomi</taxon>
        <taxon>Archelosauria</taxon>
        <taxon>Testudinata</taxon>
        <taxon>Testudines</taxon>
        <taxon>Cryptodira</taxon>
        <taxon>Durocryptodira</taxon>
        <taxon>Testudinoidea</taxon>
        <taxon>Emydidae</taxon>
        <taxon>Chrysemys</taxon>
    </lineage>
</organism>
<accession>A0A8C3H798</accession>
<dbReference type="InterPro" id="IPR001878">
    <property type="entry name" value="Znf_CCHC"/>
</dbReference>
<dbReference type="InterPro" id="IPR050195">
    <property type="entry name" value="Primate_lentivir_Gag_pol-like"/>
</dbReference>
<dbReference type="SMART" id="SM00343">
    <property type="entry name" value="ZnF_C2HC"/>
    <property type="match status" value="2"/>
</dbReference>
<reference evidence="3" key="2">
    <citation type="submission" date="2025-09" db="UniProtKB">
        <authorList>
            <consortium name="Ensembl"/>
        </authorList>
    </citation>
    <scope>IDENTIFICATION</scope>
</reference>
<dbReference type="AlphaFoldDB" id="A0A8C3H798"/>
<keyword evidence="1" id="KW-0862">Zinc</keyword>
<evidence type="ECO:0000313" key="4">
    <source>
        <dbReference type="Proteomes" id="UP000694380"/>
    </source>
</evidence>
<reference evidence="3" key="1">
    <citation type="submission" date="2025-08" db="UniProtKB">
        <authorList>
            <consortium name="Ensembl"/>
        </authorList>
    </citation>
    <scope>IDENTIFICATION</scope>
</reference>
<dbReference type="GO" id="GO:0008270">
    <property type="term" value="F:zinc ion binding"/>
    <property type="evidence" value="ECO:0007669"/>
    <property type="project" value="UniProtKB-KW"/>
</dbReference>
<dbReference type="InterPro" id="IPR036875">
    <property type="entry name" value="Znf_CCHC_sf"/>
</dbReference>
<dbReference type="PANTHER" id="PTHR40389">
    <property type="entry name" value="ENDOGENOUS RETROVIRUS GROUP K MEMBER 24 GAG POLYPROTEIN-RELATED"/>
    <property type="match status" value="1"/>
</dbReference>
<dbReference type="Ensembl" id="ENSCPBT00000006014.1">
    <property type="protein sequence ID" value="ENSCPBP00000004941.1"/>
    <property type="gene ID" value="ENSCPBG00000003970.1"/>
</dbReference>